<dbReference type="Pfam" id="PF00067">
    <property type="entry name" value="p450"/>
    <property type="match status" value="1"/>
</dbReference>
<feature type="transmembrane region" description="Helical" evidence="7">
    <location>
        <begin position="12"/>
        <end position="31"/>
    </location>
</feature>
<dbReference type="PRINTS" id="PR00385">
    <property type="entry name" value="P450"/>
</dbReference>
<gene>
    <name evidence="9" type="primary">LOC116295184</name>
</gene>
<keyword evidence="5 6" id="KW-0408">Iron</keyword>
<keyword evidence="5 6" id="KW-0479">Metal-binding</keyword>
<dbReference type="InterPro" id="IPR050196">
    <property type="entry name" value="Cytochrome_P450_Monoox"/>
</dbReference>
<dbReference type="FunCoup" id="A0A6P8HTN8">
    <property type="interactions" value="319"/>
</dbReference>
<dbReference type="GO" id="GO:0016705">
    <property type="term" value="F:oxidoreductase activity, acting on paired donors, with incorporation or reduction of molecular oxygen"/>
    <property type="evidence" value="ECO:0007669"/>
    <property type="project" value="InterPro"/>
</dbReference>
<evidence type="ECO:0000256" key="2">
    <source>
        <dbReference type="ARBA" id="ARBA00010617"/>
    </source>
</evidence>
<dbReference type="InterPro" id="IPR002401">
    <property type="entry name" value="Cyt_P450_E_grp-I"/>
</dbReference>
<keyword evidence="6" id="KW-0560">Oxidoreductase</keyword>
<dbReference type="RefSeq" id="XP_031558796.1">
    <property type="nucleotide sequence ID" value="XM_031702936.1"/>
</dbReference>
<keyword evidence="6" id="KW-0503">Monooxygenase</keyword>
<dbReference type="Gene3D" id="1.10.630.10">
    <property type="entry name" value="Cytochrome P450"/>
    <property type="match status" value="1"/>
</dbReference>
<evidence type="ECO:0000256" key="7">
    <source>
        <dbReference type="SAM" id="Phobius"/>
    </source>
</evidence>
<dbReference type="InterPro" id="IPR001128">
    <property type="entry name" value="Cyt_P450"/>
</dbReference>
<dbReference type="PRINTS" id="PR00463">
    <property type="entry name" value="EP450I"/>
</dbReference>
<dbReference type="SUPFAM" id="SSF48264">
    <property type="entry name" value="Cytochrome P450"/>
    <property type="match status" value="1"/>
</dbReference>
<proteinExistence type="inferred from homology"/>
<dbReference type="InParanoid" id="A0A6P8HTN8"/>
<dbReference type="InterPro" id="IPR036396">
    <property type="entry name" value="Cyt_P450_sf"/>
</dbReference>
<dbReference type="InterPro" id="IPR017972">
    <property type="entry name" value="Cyt_P450_CS"/>
</dbReference>
<evidence type="ECO:0000313" key="9">
    <source>
        <dbReference type="RefSeq" id="XP_031558796.1"/>
    </source>
</evidence>
<keyword evidence="7" id="KW-0812">Transmembrane</keyword>
<dbReference type="OrthoDB" id="1470350at2759"/>
<evidence type="ECO:0000256" key="6">
    <source>
        <dbReference type="RuleBase" id="RU000461"/>
    </source>
</evidence>
<protein>
    <submittedName>
        <fullName evidence="9">Cytochrome P450 4c3-like</fullName>
    </submittedName>
</protein>
<feature type="binding site" description="axial binding residue" evidence="5">
    <location>
        <position position="461"/>
    </location>
    <ligand>
        <name>heme</name>
        <dbReference type="ChEBI" id="CHEBI:30413"/>
    </ligand>
    <ligandPart>
        <name>Fe</name>
        <dbReference type="ChEBI" id="CHEBI:18248"/>
    </ligandPart>
</feature>
<evidence type="ECO:0000256" key="5">
    <source>
        <dbReference type="PIRSR" id="PIRSR602401-1"/>
    </source>
</evidence>
<dbReference type="GeneID" id="116295184"/>
<comment type="subcellular location">
    <subcellularLocation>
        <location evidence="1">Endoplasmic reticulum membrane</location>
    </subcellularLocation>
</comment>
<accession>A0A6P8HTN8</accession>
<organism evidence="8 9">
    <name type="scientific">Actinia tenebrosa</name>
    <name type="common">Australian red waratah sea anemone</name>
    <dbReference type="NCBI Taxonomy" id="6105"/>
    <lineage>
        <taxon>Eukaryota</taxon>
        <taxon>Metazoa</taxon>
        <taxon>Cnidaria</taxon>
        <taxon>Anthozoa</taxon>
        <taxon>Hexacorallia</taxon>
        <taxon>Actiniaria</taxon>
        <taxon>Actiniidae</taxon>
        <taxon>Actinia</taxon>
    </lineage>
</organism>
<keyword evidence="5 6" id="KW-0349">Heme</keyword>
<evidence type="ECO:0000256" key="4">
    <source>
        <dbReference type="ARBA" id="ARBA00023136"/>
    </source>
</evidence>
<sequence>MDYLYESKSVARMSSFICLPILLVLLGLFIWKRKIDKVKMLEKFPGPKKNFLFGNTLQFARDPSEFRDQVLSWSKDFKDNGMFCIWLGPFNPFIYTFKPEYAEILLSSSHQISKSYEYVFLHPWLGTGLLTSTGEKWKRRRRQITPTFHFKILNEFIQVFEEQSKILVSILKSECQEGALDIFPRAAKCALDIICKSSMGKNVNAQRDGNSRYVAAVTGICELIQERQKSPWFWSDLIYSITPSGRMQQQYLETLHGFTNKVIDERLLERKSSAGQEEREVDEFTGKRKKRPLAFLDLLLDAFDDGQIDREGIREEVDTFMFEGHDTTAAAISWTILLLGLHPEVQDKVQHEVDEFFESRAEELTVDSLKDLKYLECVIKESLRLYPSVPFIARELSEDLTIDGIPIPKGTTVGVAQVSLHSNPNVWPDPERFDPDRFLPENSEGRHPYAYVPFSAGPRNCIGQRFAILEEKVVLANILRHFSVKSEQSRDQIRVCAELITRPQNGIFVTLTPRN</sequence>
<comment type="cofactor">
    <cofactor evidence="5">
        <name>heme</name>
        <dbReference type="ChEBI" id="CHEBI:30413"/>
    </cofactor>
</comment>
<keyword evidence="7" id="KW-1133">Transmembrane helix</keyword>
<comment type="similarity">
    <text evidence="2 6">Belongs to the cytochrome P450 family.</text>
</comment>
<dbReference type="GO" id="GO:0004497">
    <property type="term" value="F:monooxygenase activity"/>
    <property type="evidence" value="ECO:0007669"/>
    <property type="project" value="UniProtKB-KW"/>
</dbReference>
<evidence type="ECO:0000256" key="3">
    <source>
        <dbReference type="ARBA" id="ARBA00022824"/>
    </source>
</evidence>
<dbReference type="GO" id="GO:0020037">
    <property type="term" value="F:heme binding"/>
    <property type="evidence" value="ECO:0007669"/>
    <property type="project" value="InterPro"/>
</dbReference>
<dbReference type="PANTHER" id="PTHR24291:SF189">
    <property type="entry name" value="CYTOCHROME P450 4C3-RELATED"/>
    <property type="match status" value="1"/>
</dbReference>
<keyword evidence="4 7" id="KW-0472">Membrane</keyword>
<dbReference type="GO" id="GO:0005506">
    <property type="term" value="F:iron ion binding"/>
    <property type="evidence" value="ECO:0007669"/>
    <property type="project" value="InterPro"/>
</dbReference>
<dbReference type="Proteomes" id="UP000515163">
    <property type="component" value="Unplaced"/>
</dbReference>
<dbReference type="KEGG" id="aten:116295184"/>
<keyword evidence="3" id="KW-0256">Endoplasmic reticulum</keyword>
<dbReference type="GO" id="GO:0005789">
    <property type="term" value="C:endoplasmic reticulum membrane"/>
    <property type="evidence" value="ECO:0007669"/>
    <property type="project" value="UniProtKB-SubCell"/>
</dbReference>
<dbReference type="AlphaFoldDB" id="A0A6P8HTN8"/>
<evidence type="ECO:0000313" key="8">
    <source>
        <dbReference type="Proteomes" id="UP000515163"/>
    </source>
</evidence>
<dbReference type="PANTHER" id="PTHR24291">
    <property type="entry name" value="CYTOCHROME P450 FAMILY 4"/>
    <property type="match status" value="1"/>
</dbReference>
<keyword evidence="8" id="KW-1185">Reference proteome</keyword>
<dbReference type="PROSITE" id="PS00086">
    <property type="entry name" value="CYTOCHROME_P450"/>
    <property type="match status" value="1"/>
</dbReference>
<evidence type="ECO:0000256" key="1">
    <source>
        <dbReference type="ARBA" id="ARBA00004586"/>
    </source>
</evidence>
<reference evidence="9" key="1">
    <citation type="submission" date="2025-08" db="UniProtKB">
        <authorList>
            <consortium name="RefSeq"/>
        </authorList>
    </citation>
    <scope>IDENTIFICATION</scope>
    <source>
        <tissue evidence="9">Tentacle</tissue>
    </source>
</reference>
<name>A0A6P8HTN8_ACTTE</name>